<dbReference type="Proteomes" id="UP000510822">
    <property type="component" value="Chromosome"/>
</dbReference>
<name>A0A7D5VCZ0_9NEIS</name>
<dbReference type="InterPro" id="IPR020084">
    <property type="entry name" value="NUDIX_hydrolase_CS"/>
</dbReference>
<dbReference type="PROSITE" id="PS51462">
    <property type="entry name" value="NUDIX"/>
    <property type="match status" value="1"/>
</dbReference>
<dbReference type="InterPro" id="IPR015797">
    <property type="entry name" value="NUDIX_hydrolase-like_dom_sf"/>
</dbReference>
<sequence length="272" mass="29915">MIMSVSQTAIAAYLAQQPQFDASHLRRLILLDQPLGWLEPNVVDILQRFDACFEAAGSGVRVNASLSETAHILGAAALHLRELGLIKVWRNELYAVHPLSDTGELDTSKTLFTLERGAFRRFGLCSRAAHINGLRSDGNIWLGQRTSSKGIDPNKLDNLAAGGIPHNESVEACVVRELFEEAGIPTPLAQQAQFTGMARSTRNEIDGTHDEILYCYDLHLNAAIKPINQDGEVAQFLCLSPQQVLARLPEMTWDAGLVMAQCLQKNYPNLSL</sequence>
<dbReference type="Gene3D" id="3.90.79.10">
    <property type="entry name" value="Nucleoside Triphosphate Pyrophosphohydrolase"/>
    <property type="match status" value="1"/>
</dbReference>
<dbReference type="SUPFAM" id="SSF55811">
    <property type="entry name" value="Nudix"/>
    <property type="match status" value="1"/>
</dbReference>
<dbReference type="Pfam" id="PF00293">
    <property type="entry name" value="NUDIX"/>
    <property type="match status" value="1"/>
</dbReference>
<evidence type="ECO:0000313" key="4">
    <source>
        <dbReference type="EMBL" id="QLI83053.1"/>
    </source>
</evidence>
<dbReference type="KEGG" id="cfon:HZU75_16850"/>
<reference evidence="4 5" key="1">
    <citation type="journal article" date="2016" name="Int. J. Syst. Evol. Microbiol.">
        <title>Chitinibacter fontanus sp. nov., isolated from a spring.</title>
        <authorList>
            <person name="Sheu S.Y."/>
            <person name="Li Y.S."/>
            <person name="Young C.C."/>
            <person name="Chen W.M."/>
        </authorList>
    </citation>
    <scope>NUCLEOTIDE SEQUENCE [LARGE SCALE GENOMIC DNA]</scope>
    <source>
        <strain evidence="4 5">STM-7</strain>
    </source>
</reference>
<dbReference type="AlphaFoldDB" id="A0A7D5VCZ0"/>
<dbReference type="RefSeq" id="WP_180307123.1">
    <property type="nucleotide sequence ID" value="NZ_CP058952.1"/>
</dbReference>
<proteinExistence type="predicted"/>
<dbReference type="GO" id="GO:0016787">
    <property type="term" value="F:hydrolase activity"/>
    <property type="evidence" value="ECO:0007669"/>
    <property type="project" value="UniProtKB-KW"/>
</dbReference>
<dbReference type="Gene3D" id="3.30.750.160">
    <property type="match status" value="1"/>
</dbReference>
<feature type="domain" description="Nudix hydrolase" evidence="3">
    <location>
        <begin position="124"/>
        <end position="261"/>
    </location>
</feature>
<organism evidence="4 5">
    <name type="scientific">Chitinibacter fontanus</name>
    <dbReference type="NCBI Taxonomy" id="1737446"/>
    <lineage>
        <taxon>Bacteria</taxon>
        <taxon>Pseudomonadati</taxon>
        <taxon>Pseudomonadota</taxon>
        <taxon>Betaproteobacteria</taxon>
        <taxon>Neisseriales</taxon>
        <taxon>Chitinibacteraceae</taxon>
        <taxon>Chitinibacter</taxon>
    </lineage>
</organism>
<evidence type="ECO:0000256" key="1">
    <source>
        <dbReference type="ARBA" id="ARBA00001946"/>
    </source>
</evidence>
<accession>A0A7D5VCZ0</accession>
<evidence type="ECO:0000256" key="2">
    <source>
        <dbReference type="ARBA" id="ARBA00022801"/>
    </source>
</evidence>
<protein>
    <submittedName>
        <fullName evidence="4">DUF4743 domain-containing protein</fullName>
    </submittedName>
</protein>
<keyword evidence="5" id="KW-1185">Reference proteome</keyword>
<gene>
    <name evidence="4" type="ORF">HZU75_16850</name>
</gene>
<evidence type="ECO:0000259" key="3">
    <source>
        <dbReference type="PROSITE" id="PS51462"/>
    </source>
</evidence>
<dbReference type="InterPro" id="IPR000086">
    <property type="entry name" value="NUDIX_hydrolase_dom"/>
</dbReference>
<comment type="cofactor">
    <cofactor evidence="1">
        <name>Mg(2+)</name>
        <dbReference type="ChEBI" id="CHEBI:18420"/>
    </cofactor>
</comment>
<dbReference type="InterPro" id="IPR031804">
    <property type="entry name" value="DUF4743"/>
</dbReference>
<keyword evidence="2" id="KW-0378">Hydrolase</keyword>
<dbReference type="EMBL" id="CP058952">
    <property type="protein sequence ID" value="QLI83053.1"/>
    <property type="molecule type" value="Genomic_DNA"/>
</dbReference>
<dbReference type="Pfam" id="PF15916">
    <property type="entry name" value="DUF4743"/>
    <property type="match status" value="1"/>
</dbReference>
<evidence type="ECO:0000313" key="5">
    <source>
        <dbReference type="Proteomes" id="UP000510822"/>
    </source>
</evidence>
<dbReference type="PROSITE" id="PS00893">
    <property type="entry name" value="NUDIX_BOX"/>
    <property type="match status" value="1"/>
</dbReference>
<dbReference type="CDD" id="cd03676">
    <property type="entry name" value="NUDIX_Tnr3_like"/>
    <property type="match status" value="1"/>
</dbReference>